<dbReference type="PROSITE" id="PS50977">
    <property type="entry name" value="HTH_TETR_2"/>
    <property type="match status" value="1"/>
</dbReference>
<name>M3FVG3_9ACTN</name>
<organism evidence="4 5">
    <name type="scientific">Streptomyces bottropensis ATCC 25435</name>
    <dbReference type="NCBI Taxonomy" id="1054862"/>
    <lineage>
        <taxon>Bacteria</taxon>
        <taxon>Bacillati</taxon>
        <taxon>Actinomycetota</taxon>
        <taxon>Actinomycetes</taxon>
        <taxon>Kitasatosporales</taxon>
        <taxon>Streptomycetaceae</taxon>
        <taxon>Streptomyces</taxon>
    </lineage>
</organism>
<gene>
    <name evidence="4" type="ORF">SBD_1521</name>
</gene>
<protein>
    <submittedName>
        <fullName evidence="4">TetR family transcriptional regulator</fullName>
    </submittedName>
</protein>
<evidence type="ECO:0000313" key="4">
    <source>
        <dbReference type="EMBL" id="EMF56985.1"/>
    </source>
</evidence>
<evidence type="ECO:0000259" key="3">
    <source>
        <dbReference type="PROSITE" id="PS50977"/>
    </source>
</evidence>
<dbReference type="InterPro" id="IPR001647">
    <property type="entry name" value="HTH_TetR"/>
</dbReference>
<proteinExistence type="predicted"/>
<dbReference type="InterPro" id="IPR009057">
    <property type="entry name" value="Homeodomain-like_sf"/>
</dbReference>
<dbReference type="InterPro" id="IPR050109">
    <property type="entry name" value="HTH-type_TetR-like_transc_reg"/>
</dbReference>
<dbReference type="GO" id="GO:0003700">
    <property type="term" value="F:DNA-binding transcription factor activity"/>
    <property type="evidence" value="ECO:0007669"/>
    <property type="project" value="TreeGrafter"/>
</dbReference>
<dbReference type="EMBL" id="KB405058">
    <property type="protein sequence ID" value="EMF56985.1"/>
    <property type="molecule type" value="Genomic_DNA"/>
</dbReference>
<dbReference type="PANTHER" id="PTHR30055:SF219">
    <property type="entry name" value="TRANSCRIPTIONAL REGULATORY PROTEIN"/>
    <property type="match status" value="1"/>
</dbReference>
<dbReference type="Gene3D" id="1.10.357.10">
    <property type="entry name" value="Tetracycline Repressor, domain 2"/>
    <property type="match status" value="1"/>
</dbReference>
<dbReference type="RefSeq" id="WP_005476128.1">
    <property type="nucleotide sequence ID" value="NZ_KB405058.1"/>
</dbReference>
<dbReference type="GeneID" id="96268428"/>
<feature type="domain" description="HTH tetR-type" evidence="3">
    <location>
        <begin position="14"/>
        <end position="74"/>
    </location>
</feature>
<dbReference type="SUPFAM" id="SSF48498">
    <property type="entry name" value="Tetracyclin repressor-like, C-terminal domain"/>
    <property type="match status" value="1"/>
</dbReference>
<accession>M3FVG3</accession>
<evidence type="ECO:0000313" key="5">
    <source>
        <dbReference type="Proteomes" id="UP000030760"/>
    </source>
</evidence>
<dbReference type="Pfam" id="PF00440">
    <property type="entry name" value="TetR_N"/>
    <property type="match status" value="1"/>
</dbReference>
<reference evidence="5" key="1">
    <citation type="journal article" date="2013" name="Genome Announc.">
        <title>Draft Genome Sequence of Streptomyces bottropensis ATCC 25435, a Bottromycin-Producing Actinomycete.</title>
        <authorList>
            <person name="Zhang H."/>
            <person name="Zhou W."/>
            <person name="Zhuang Y."/>
            <person name="Liang X."/>
            <person name="Liu T."/>
        </authorList>
    </citation>
    <scope>NUCLEOTIDE SEQUENCE [LARGE SCALE GENOMIC DNA]</scope>
    <source>
        <strain evidence="5">ATCC 25435</strain>
    </source>
</reference>
<dbReference type="GO" id="GO:0000976">
    <property type="term" value="F:transcription cis-regulatory region binding"/>
    <property type="evidence" value="ECO:0007669"/>
    <property type="project" value="TreeGrafter"/>
</dbReference>
<dbReference type="InterPro" id="IPR036271">
    <property type="entry name" value="Tet_transcr_reg_TetR-rel_C_sf"/>
</dbReference>
<dbReference type="Proteomes" id="UP000030760">
    <property type="component" value="Unassembled WGS sequence"/>
</dbReference>
<evidence type="ECO:0000256" key="2">
    <source>
        <dbReference type="PROSITE-ProRule" id="PRU00335"/>
    </source>
</evidence>
<feature type="DNA-binding region" description="H-T-H motif" evidence="2">
    <location>
        <begin position="37"/>
        <end position="56"/>
    </location>
</feature>
<dbReference type="AlphaFoldDB" id="M3FVG3"/>
<keyword evidence="1 2" id="KW-0238">DNA-binding</keyword>
<sequence length="209" mass="22128">MTGASPAAPTPKGHQRRTALLDAAERILVSSGSAELTMRAVATEAGVRLGHLQYYFPARSDLLAALLDRVLVASLGRVSGLTDTDDGGIDVTSVLDSVLSDHDDVRLVRLFTEVWSMAAHDESAAAAVRSFYAQYMDRVAEFIRNQSPGLPDGAVQSRAEVFVMLMEGSALFRSGVIGSCSSKTDSRLRGVLLGLLGGRAGRAEGCDES</sequence>
<dbReference type="SUPFAM" id="SSF46689">
    <property type="entry name" value="Homeodomain-like"/>
    <property type="match status" value="1"/>
</dbReference>
<dbReference type="PANTHER" id="PTHR30055">
    <property type="entry name" value="HTH-TYPE TRANSCRIPTIONAL REGULATOR RUTR"/>
    <property type="match status" value="1"/>
</dbReference>
<dbReference type="PRINTS" id="PR00455">
    <property type="entry name" value="HTHTETR"/>
</dbReference>
<evidence type="ECO:0000256" key="1">
    <source>
        <dbReference type="ARBA" id="ARBA00023125"/>
    </source>
</evidence>